<evidence type="ECO:0000313" key="2">
    <source>
        <dbReference type="EMBL" id="KKI52464.1"/>
    </source>
</evidence>
<evidence type="ECO:0000313" key="3">
    <source>
        <dbReference type="Proteomes" id="UP000034076"/>
    </source>
</evidence>
<dbReference type="EMBL" id="LAYJ01000010">
    <property type="protein sequence ID" value="KKI52464.1"/>
    <property type="molecule type" value="Genomic_DNA"/>
</dbReference>
<evidence type="ECO:0000313" key="1">
    <source>
        <dbReference type="EMBL" id="KKI52461.1"/>
    </source>
</evidence>
<reference evidence="1 3" key="1">
    <citation type="submission" date="2015-04" db="EMBL/GenBank/DDBJ databases">
        <title>Draft genome sequence of bacteremic isolate Catabacter hongkongensis type strain HKU16T.</title>
        <authorList>
            <person name="Lau S.K."/>
            <person name="Teng J.L."/>
            <person name="Huang Y."/>
            <person name="Curreem S.O."/>
            <person name="Tsui S.K."/>
            <person name="Woo P.C."/>
        </authorList>
    </citation>
    <scope>NUCLEOTIDE SEQUENCE [LARGE SCALE GENOMIC DNA]</scope>
    <source>
        <strain evidence="1 3">HKU16</strain>
    </source>
</reference>
<dbReference type="EMBL" id="LAYJ01000010">
    <property type="protein sequence ID" value="KKI52461.1"/>
    <property type="molecule type" value="Genomic_DNA"/>
</dbReference>
<dbReference type="Proteomes" id="UP000034076">
    <property type="component" value="Unassembled WGS sequence"/>
</dbReference>
<protein>
    <submittedName>
        <fullName evidence="1">Uncharacterized protein</fullName>
    </submittedName>
</protein>
<proteinExistence type="predicted"/>
<keyword evidence="3" id="KW-1185">Reference proteome</keyword>
<name>A0A0M2NN76_9FIRM</name>
<sequence length="40" mass="4558">MRKNTNAVSALRHVFFNEPVAYRPGMVPKRVKDYPPGNIS</sequence>
<organism evidence="1 3">
    <name type="scientific">Christensenella hongkongensis</name>
    <dbReference type="NCBI Taxonomy" id="270498"/>
    <lineage>
        <taxon>Bacteria</taxon>
        <taxon>Bacillati</taxon>
        <taxon>Bacillota</taxon>
        <taxon>Clostridia</taxon>
        <taxon>Christensenellales</taxon>
        <taxon>Christensenellaceae</taxon>
        <taxon>Christensenella</taxon>
    </lineage>
</organism>
<dbReference type="STRING" id="270498.CHK_0031"/>
<gene>
    <name evidence="1" type="ORF">CHK_0031</name>
    <name evidence="2" type="ORF">CHK_0034</name>
</gene>
<dbReference type="AlphaFoldDB" id="A0A0M2NN76"/>
<accession>A0A0M2NN76</accession>
<comment type="caution">
    <text evidence="1">The sequence shown here is derived from an EMBL/GenBank/DDBJ whole genome shotgun (WGS) entry which is preliminary data.</text>
</comment>